<keyword evidence="2 5" id="KW-0812">Transmembrane</keyword>
<comment type="similarity">
    <text evidence="5">Belongs to the TatC family.</text>
</comment>
<proteinExistence type="inferred from homology"/>
<evidence type="ECO:0000256" key="2">
    <source>
        <dbReference type="ARBA" id="ARBA00022692"/>
    </source>
</evidence>
<keyword evidence="5" id="KW-0811">Translocation</keyword>
<feature type="transmembrane region" description="Helical" evidence="5">
    <location>
        <begin position="150"/>
        <end position="176"/>
    </location>
</feature>
<comment type="caution">
    <text evidence="7">The sequence shown here is derived from an EMBL/GenBank/DDBJ whole genome shotgun (WGS) entry which is preliminary data.</text>
</comment>
<keyword evidence="5" id="KW-0653">Protein transport</keyword>
<comment type="subunit">
    <text evidence="5">Forms a complex with TatA.</text>
</comment>
<evidence type="ECO:0000256" key="4">
    <source>
        <dbReference type="ARBA" id="ARBA00023136"/>
    </source>
</evidence>
<evidence type="ECO:0000256" key="3">
    <source>
        <dbReference type="ARBA" id="ARBA00022989"/>
    </source>
</evidence>
<keyword evidence="4 5" id="KW-0472">Membrane</keyword>
<evidence type="ECO:0000256" key="1">
    <source>
        <dbReference type="ARBA" id="ARBA00004141"/>
    </source>
</evidence>
<comment type="function">
    <text evidence="5">Part of the twin-arginine translocation (Tat) system that transports large folded proteins containing a characteristic twin-arginine motif in their signal peptide across membranes.</text>
</comment>
<keyword evidence="5" id="KW-1003">Cell membrane</keyword>
<feature type="transmembrane region" description="Helical" evidence="5">
    <location>
        <begin position="211"/>
        <end position="230"/>
    </location>
</feature>
<gene>
    <name evidence="5 7" type="primary">tatC</name>
    <name evidence="7" type="ORF">ACFYKX_16085</name>
</gene>
<feature type="compositionally biased region" description="Acidic residues" evidence="6">
    <location>
        <begin position="240"/>
        <end position="255"/>
    </location>
</feature>
<feature type="transmembrane region" description="Helical" evidence="5">
    <location>
        <begin position="188"/>
        <end position="205"/>
    </location>
</feature>
<dbReference type="Proteomes" id="UP001601059">
    <property type="component" value="Unassembled WGS sequence"/>
</dbReference>
<keyword evidence="5" id="KW-0813">Transport</keyword>
<feature type="transmembrane region" description="Helical" evidence="5">
    <location>
        <begin position="61"/>
        <end position="88"/>
    </location>
</feature>
<dbReference type="Pfam" id="PF00902">
    <property type="entry name" value="TatC"/>
    <property type="match status" value="1"/>
</dbReference>
<feature type="region of interest" description="Disordered" evidence="6">
    <location>
        <begin position="236"/>
        <end position="255"/>
    </location>
</feature>
<evidence type="ECO:0000313" key="8">
    <source>
        <dbReference type="Proteomes" id="UP001601059"/>
    </source>
</evidence>
<dbReference type="InterPro" id="IPR002033">
    <property type="entry name" value="TatC"/>
</dbReference>
<dbReference type="HAMAP" id="MF_00902">
    <property type="entry name" value="TatC"/>
    <property type="match status" value="1"/>
</dbReference>
<dbReference type="RefSeq" id="WP_389362082.1">
    <property type="nucleotide sequence ID" value="NZ_JBIACK010000008.1"/>
</dbReference>
<keyword evidence="8" id="KW-1185">Reference proteome</keyword>
<evidence type="ECO:0000313" key="7">
    <source>
        <dbReference type="EMBL" id="MFE8702118.1"/>
    </source>
</evidence>
<comment type="subcellular location">
    <subcellularLocation>
        <location evidence="5">Cell membrane</location>
        <topology evidence="5">Multi-pass membrane protein</topology>
    </subcellularLocation>
    <subcellularLocation>
        <location evidence="1">Membrane</location>
        <topology evidence="1">Multi-pass membrane protein</topology>
    </subcellularLocation>
</comment>
<protein>
    <recommendedName>
        <fullName evidence="5">Sec-independent protein translocase protein TatC</fullName>
    </recommendedName>
</protein>
<feature type="transmembrane region" description="Helical" evidence="5">
    <location>
        <begin position="20"/>
        <end position="41"/>
    </location>
</feature>
<organism evidence="7 8">
    <name type="scientific">Cytobacillus spartinae</name>
    <dbReference type="NCBI Taxonomy" id="3299023"/>
    <lineage>
        <taxon>Bacteria</taxon>
        <taxon>Bacillati</taxon>
        <taxon>Bacillota</taxon>
        <taxon>Bacilli</taxon>
        <taxon>Bacillales</taxon>
        <taxon>Bacillaceae</taxon>
        <taxon>Cytobacillus</taxon>
    </lineage>
</organism>
<evidence type="ECO:0000256" key="6">
    <source>
        <dbReference type="SAM" id="MobiDB-lite"/>
    </source>
</evidence>
<sequence>MEDKELNLVDHLDELRKRLIISVGAFLIFFVIGFIYVKDIYSWLVRDLDVKLIVLGPSDIIWVYFMLATVIAIAGTIPILALQIWLFVKPALKPVERKISLAYIPALFMLFLAGLSFGYFVIFPTVLNFLVELSGDMLVTNFTAEKYFKFIMNMTLPFGVLFELPVVTMFLTSLGIINPYVLQKIRKYAYFILIVVAIIISPPDFMSDVLVTIPLLFLYEISINLSKVVYKRKLKKQAEWEDEFDDEDEDTSEVS</sequence>
<keyword evidence="3 5" id="KW-1133">Transmembrane helix</keyword>
<dbReference type="NCBIfam" id="TIGR00945">
    <property type="entry name" value="tatC"/>
    <property type="match status" value="1"/>
</dbReference>
<feature type="transmembrane region" description="Helical" evidence="5">
    <location>
        <begin position="100"/>
        <end position="130"/>
    </location>
</feature>
<dbReference type="PANTHER" id="PTHR30371">
    <property type="entry name" value="SEC-INDEPENDENT PROTEIN TRANSLOCASE PROTEIN TATC"/>
    <property type="match status" value="1"/>
</dbReference>
<dbReference type="PRINTS" id="PR01840">
    <property type="entry name" value="TATCFAMILY"/>
</dbReference>
<dbReference type="PANTHER" id="PTHR30371:SF4">
    <property type="entry name" value="SEC-INDEPENDENT PROTEIN TRANSLOCASE PROTEIN TATCD"/>
    <property type="match status" value="1"/>
</dbReference>
<reference evidence="7 8" key="1">
    <citation type="submission" date="2024-08" db="EMBL/GenBank/DDBJ databases">
        <title>Two novel Cytobacillus novel species.</title>
        <authorList>
            <person name="Liu G."/>
        </authorList>
    </citation>
    <scope>NUCLEOTIDE SEQUENCE [LARGE SCALE GENOMIC DNA]</scope>
    <source>
        <strain evidence="7 8">FJAT-54145</strain>
    </source>
</reference>
<dbReference type="EMBL" id="JBIACK010000008">
    <property type="protein sequence ID" value="MFE8702118.1"/>
    <property type="molecule type" value="Genomic_DNA"/>
</dbReference>
<accession>A0ABW6KCY6</accession>
<name>A0ABW6KCY6_9BACI</name>
<evidence type="ECO:0000256" key="5">
    <source>
        <dbReference type="HAMAP-Rule" id="MF_00902"/>
    </source>
</evidence>